<sequence>MAAVRFTILLLLVLIPVDLRALEVPELTERVNDYAGMISPAAEAELVRRLRALEEEESTQIVVLTIPSLEGEVIEDYSIRVVDEWKIGQRDRDNGALLLVARDDRELRIEVGYGLEGRLTDLVAGRIVDRVIVPRFARGEVDEGFLAGTDAMIAAVRGEYQAGDMAEEQTGQRGPLLPVLMVLLFIYYFFRQIPRGGRGSGPIVFGGPGGFHRGGFGGGGFSSGGFSGGGGGFGGGGSSGSW</sequence>
<dbReference type="PANTHER" id="PTHR30373:SF2">
    <property type="entry name" value="UPF0603 PROTEIN YGCG"/>
    <property type="match status" value="1"/>
</dbReference>
<evidence type="ECO:0000313" key="3">
    <source>
        <dbReference type="Proteomes" id="UP000619838"/>
    </source>
</evidence>
<name>A0ABR9XUN2_9CHLB</name>
<evidence type="ECO:0000313" key="2">
    <source>
        <dbReference type="EMBL" id="MBF0637704.1"/>
    </source>
</evidence>
<keyword evidence="3" id="KW-1185">Reference proteome</keyword>
<feature type="domain" description="TPM" evidence="1">
    <location>
        <begin position="31"/>
        <end position="154"/>
    </location>
</feature>
<protein>
    <submittedName>
        <fullName evidence="2">TPM domain-containing protein</fullName>
    </submittedName>
</protein>
<dbReference type="EMBL" id="JADGII010000045">
    <property type="protein sequence ID" value="MBF0637704.1"/>
    <property type="molecule type" value="Genomic_DNA"/>
</dbReference>
<dbReference type="Pfam" id="PF04536">
    <property type="entry name" value="TPM_phosphatase"/>
    <property type="match status" value="1"/>
</dbReference>
<dbReference type="PANTHER" id="PTHR30373">
    <property type="entry name" value="UPF0603 PROTEIN YGCG"/>
    <property type="match status" value="1"/>
</dbReference>
<comment type="caution">
    <text evidence="2">The sequence shown here is derived from an EMBL/GenBank/DDBJ whole genome shotgun (WGS) entry which is preliminary data.</text>
</comment>
<dbReference type="Proteomes" id="UP000619838">
    <property type="component" value="Unassembled WGS sequence"/>
</dbReference>
<dbReference type="InterPro" id="IPR007621">
    <property type="entry name" value="TPM_dom"/>
</dbReference>
<dbReference type="Gene3D" id="3.10.310.50">
    <property type="match status" value="1"/>
</dbReference>
<dbReference type="RefSeq" id="WP_114608944.1">
    <property type="nucleotide sequence ID" value="NZ_JABVZQ010000002.1"/>
</dbReference>
<gene>
    <name evidence="2" type="ORF">INT08_11080</name>
</gene>
<proteinExistence type="predicted"/>
<reference evidence="2 3" key="1">
    <citation type="journal article" date="2020" name="Microorganisms">
        <title>Simultaneous Genome Sequencing of Prosthecochloris ethylica and Desulfuromonas acetoxidans within a Syntrophic Mixture Reveals Unique Pili and Protein Interactions.</title>
        <authorList>
            <person name="Kyndt J.A."/>
            <person name="Van Beeumen J.J."/>
            <person name="Meyer T.E."/>
        </authorList>
    </citation>
    <scope>NUCLEOTIDE SEQUENCE [LARGE SCALE GENOMIC DNA]</scope>
    <source>
        <strain evidence="2 3">N3</strain>
    </source>
</reference>
<accession>A0ABR9XUN2</accession>
<evidence type="ECO:0000259" key="1">
    <source>
        <dbReference type="Pfam" id="PF04536"/>
    </source>
</evidence>
<organism evidence="2 3">
    <name type="scientific">Prosthecochloris ethylica</name>
    <dbReference type="NCBI Taxonomy" id="2743976"/>
    <lineage>
        <taxon>Bacteria</taxon>
        <taxon>Pseudomonadati</taxon>
        <taxon>Chlorobiota</taxon>
        <taxon>Chlorobiia</taxon>
        <taxon>Chlorobiales</taxon>
        <taxon>Chlorobiaceae</taxon>
        <taxon>Prosthecochloris</taxon>
    </lineage>
</organism>